<evidence type="ECO:0000313" key="3">
    <source>
        <dbReference type="Proteomes" id="UP000193411"/>
    </source>
</evidence>
<feature type="transmembrane region" description="Helical" evidence="1">
    <location>
        <begin position="269"/>
        <end position="287"/>
    </location>
</feature>
<dbReference type="AlphaFoldDB" id="A0A1Y2HAF7"/>
<feature type="transmembrane region" description="Helical" evidence="1">
    <location>
        <begin position="177"/>
        <end position="199"/>
    </location>
</feature>
<dbReference type="Proteomes" id="UP000193411">
    <property type="component" value="Unassembled WGS sequence"/>
</dbReference>
<name>A0A1Y2HAF7_9FUNG</name>
<evidence type="ECO:0000256" key="1">
    <source>
        <dbReference type="SAM" id="Phobius"/>
    </source>
</evidence>
<feature type="transmembrane region" description="Helical" evidence="1">
    <location>
        <begin position="48"/>
        <end position="70"/>
    </location>
</feature>
<keyword evidence="3" id="KW-1185">Reference proteome</keyword>
<sequence>MPVPSAGVLVADIVLALSLVLVISATVRLRTNPVSRAAQDIRNEQGIPVLQALLALFLAICLGYAITIQAASPDGVWPTVCLSQGILIIPIAFALVARLFDSSLAAYRLATGFPIPLPHWAHTLIFRAVVYFLYTALPTVGIAVAVFLPRDLPIVATGTGPAFTCGLTPAVWASVSVNVAACFLPLALGSMALTAYAAYKLVKRGVNPPDLAAILQPPGAAKKPNNSPLAVQWPSTLYLALQAFQLMVVALTMVINIASWDFAVLRTPYSGIALLVAAAGLPALVLIRDR</sequence>
<comment type="caution">
    <text evidence="2">The sequence shown here is derived from an EMBL/GenBank/DDBJ whole genome shotgun (WGS) entry which is preliminary data.</text>
</comment>
<keyword evidence="1" id="KW-0812">Transmembrane</keyword>
<feature type="transmembrane region" description="Helical" evidence="1">
    <location>
        <begin position="237"/>
        <end position="257"/>
    </location>
</feature>
<dbReference type="OrthoDB" id="10631373at2759"/>
<gene>
    <name evidence="2" type="ORF">BCR44DRAFT_39333</name>
</gene>
<feature type="transmembrane region" description="Helical" evidence="1">
    <location>
        <begin position="6"/>
        <end position="27"/>
    </location>
</feature>
<reference evidence="2 3" key="1">
    <citation type="submission" date="2016-07" db="EMBL/GenBank/DDBJ databases">
        <title>Pervasive Adenine N6-methylation of Active Genes in Fungi.</title>
        <authorList>
            <consortium name="DOE Joint Genome Institute"/>
            <person name="Mondo S.J."/>
            <person name="Dannebaum R.O."/>
            <person name="Kuo R.C."/>
            <person name="Labutti K."/>
            <person name="Haridas S."/>
            <person name="Kuo A."/>
            <person name="Salamov A."/>
            <person name="Ahrendt S.R."/>
            <person name="Lipzen A."/>
            <person name="Sullivan W."/>
            <person name="Andreopoulos W.B."/>
            <person name="Clum A."/>
            <person name="Lindquist E."/>
            <person name="Daum C."/>
            <person name="Ramamoorthy G.K."/>
            <person name="Gryganskyi A."/>
            <person name="Culley D."/>
            <person name="Magnuson J.K."/>
            <person name="James T.Y."/>
            <person name="O'Malley M.A."/>
            <person name="Stajich J.E."/>
            <person name="Spatafora J.W."/>
            <person name="Visel A."/>
            <person name="Grigoriev I.V."/>
        </authorList>
    </citation>
    <scope>NUCLEOTIDE SEQUENCE [LARGE SCALE GENOMIC DNA]</scope>
    <source>
        <strain evidence="2 3">PL171</strain>
    </source>
</reference>
<evidence type="ECO:0000313" key="2">
    <source>
        <dbReference type="EMBL" id="ORZ31586.1"/>
    </source>
</evidence>
<feature type="transmembrane region" description="Helical" evidence="1">
    <location>
        <begin position="124"/>
        <end position="148"/>
    </location>
</feature>
<proteinExistence type="predicted"/>
<accession>A0A1Y2HAF7</accession>
<keyword evidence="1" id="KW-0472">Membrane</keyword>
<protein>
    <submittedName>
        <fullName evidence="2">Uncharacterized protein</fullName>
    </submittedName>
</protein>
<feature type="transmembrane region" description="Helical" evidence="1">
    <location>
        <begin position="76"/>
        <end position="100"/>
    </location>
</feature>
<organism evidence="2 3">
    <name type="scientific">Catenaria anguillulae PL171</name>
    <dbReference type="NCBI Taxonomy" id="765915"/>
    <lineage>
        <taxon>Eukaryota</taxon>
        <taxon>Fungi</taxon>
        <taxon>Fungi incertae sedis</taxon>
        <taxon>Blastocladiomycota</taxon>
        <taxon>Blastocladiomycetes</taxon>
        <taxon>Blastocladiales</taxon>
        <taxon>Catenariaceae</taxon>
        <taxon>Catenaria</taxon>
    </lineage>
</organism>
<keyword evidence="1" id="KW-1133">Transmembrane helix</keyword>
<dbReference type="EMBL" id="MCFL01000058">
    <property type="protein sequence ID" value="ORZ31586.1"/>
    <property type="molecule type" value="Genomic_DNA"/>
</dbReference>